<name>A0A9W6RKT8_9ACTN</name>
<dbReference type="GO" id="GO:0005884">
    <property type="term" value="C:actin filament"/>
    <property type="evidence" value="ECO:0007669"/>
    <property type="project" value="TreeGrafter"/>
</dbReference>
<evidence type="ECO:0000256" key="2">
    <source>
        <dbReference type="SAM" id="MobiDB-lite"/>
    </source>
</evidence>
<keyword evidence="1" id="KW-0479">Metal-binding</keyword>
<evidence type="ECO:0000256" key="1">
    <source>
        <dbReference type="PROSITE-ProRule" id="PRU00325"/>
    </source>
</evidence>
<dbReference type="PANTHER" id="PTHR48226">
    <property type="entry name" value="OS06G0326200 PROTEIN"/>
    <property type="match status" value="1"/>
</dbReference>
<accession>A0A9W6RKT8</accession>
<dbReference type="EMBL" id="BSTJ01000007">
    <property type="protein sequence ID" value="GLY77518.1"/>
    <property type="molecule type" value="Genomic_DNA"/>
</dbReference>
<dbReference type="AlphaFoldDB" id="A0A9W6RKT8"/>
<dbReference type="Proteomes" id="UP001165135">
    <property type="component" value="Unassembled WGS sequence"/>
</dbReference>
<dbReference type="InterPro" id="IPR007527">
    <property type="entry name" value="Znf_SWIM"/>
</dbReference>
<feature type="compositionally biased region" description="Gly residues" evidence="2">
    <location>
        <begin position="273"/>
        <end position="323"/>
    </location>
</feature>
<dbReference type="RefSeq" id="WP_285627148.1">
    <property type="nucleotide sequence ID" value="NZ_BSTJ01000007.1"/>
</dbReference>
<feature type="compositionally biased region" description="Gly residues" evidence="2">
    <location>
        <begin position="238"/>
        <end position="249"/>
    </location>
</feature>
<dbReference type="GO" id="GO:0030048">
    <property type="term" value="P:actin filament-based movement"/>
    <property type="evidence" value="ECO:0007669"/>
    <property type="project" value="TreeGrafter"/>
</dbReference>
<dbReference type="GO" id="GO:0008270">
    <property type="term" value="F:zinc ion binding"/>
    <property type="evidence" value="ECO:0007669"/>
    <property type="project" value="UniProtKB-KW"/>
</dbReference>
<feature type="region of interest" description="Disordered" evidence="2">
    <location>
        <begin position="189"/>
        <end position="341"/>
    </location>
</feature>
<keyword evidence="1" id="KW-0862">Zinc</keyword>
<dbReference type="PANTHER" id="PTHR48226:SF1">
    <property type="entry name" value="WAS_WASL-INTERACTING PROTEIN FAMILY MEMBER 1"/>
    <property type="match status" value="1"/>
</dbReference>
<comment type="caution">
    <text evidence="4">The sequence shown here is derived from an EMBL/GenBank/DDBJ whole genome shotgun (WGS) entry which is preliminary data.</text>
</comment>
<evidence type="ECO:0000313" key="5">
    <source>
        <dbReference type="Proteomes" id="UP001165135"/>
    </source>
</evidence>
<gene>
    <name evidence="4" type="ORF">Airi01_057850</name>
</gene>
<keyword evidence="1" id="KW-0863">Zinc-finger</keyword>
<evidence type="ECO:0000259" key="3">
    <source>
        <dbReference type="PROSITE" id="PS50966"/>
    </source>
</evidence>
<reference evidence="4" key="1">
    <citation type="submission" date="2023-03" db="EMBL/GenBank/DDBJ databases">
        <title>Actinoallomurus iriomotensis NBRC 103681.</title>
        <authorList>
            <person name="Ichikawa N."/>
            <person name="Sato H."/>
            <person name="Tonouchi N."/>
        </authorList>
    </citation>
    <scope>NUCLEOTIDE SEQUENCE</scope>
    <source>
        <strain evidence="4">NBRC 103681</strain>
    </source>
</reference>
<organism evidence="4 5">
    <name type="scientific">Actinoallomurus iriomotensis</name>
    <dbReference type="NCBI Taxonomy" id="478107"/>
    <lineage>
        <taxon>Bacteria</taxon>
        <taxon>Bacillati</taxon>
        <taxon>Actinomycetota</taxon>
        <taxon>Actinomycetes</taxon>
        <taxon>Streptosporangiales</taxon>
        <taxon>Thermomonosporaceae</taxon>
        <taxon>Actinoallomurus</taxon>
    </lineage>
</organism>
<feature type="domain" description="SWIM-type" evidence="3">
    <location>
        <begin position="54"/>
        <end position="88"/>
    </location>
</feature>
<proteinExistence type="predicted"/>
<dbReference type="PROSITE" id="PS50966">
    <property type="entry name" value="ZF_SWIM"/>
    <property type="match status" value="1"/>
</dbReference>
<dbReference type="InterPro" id="IPR053099">
    <property type="entry name" value="WAS/WASL-interacting_domain"/>
</dbReference>
<sequence length="776" mass="78986">MTRADLLALDTDALVALANRGLVKRAARELDAGAVPALSTDADGTVRGRFPDGVEVAFPVGAGLDTASCTCPATGVCRHRVGLVLAYQRETEPAERGPASEWSPGGIDDETLRQVLGARTLTAARRRRAAGYSAYVHRDAPAPWVELATCTVRFLVPGELGYAHTDAVGPERAEAIALAVWAFREADEHAPGEREVRLDVVEREKIPAESSGGAASRQSGARGPESGAGPGADAAAASGGGTGASGGGAASRENGSGPGGDAGLREGDAGARPGEGGAAGPAPGGGSGPGGDAGLREGGTGASDGAGPQDGGAAGPGGRGGAVGDRAGGREGGLARPGVEVPAGMESAAGLATELLAEGAMHAGPVLGAALRRMCRTVGEQGLHWPAGALEDLVEQLDAYAARGARYSAEHYAELLTELHARRRAAAAGGLRSQILGGGEPGRTPLRRVRLVSLGCRVGGTVDERVAEVFFAHAGDGTVLVLRRRWDVPPDTQPTGHDLAGRRVAGTSLGALAVANLVSESASRSASRVVHIAPGRVARTTVTPVGDAWSRLPAPVMVRDLAAASRALEELPPRLIRPRVAAEHVRVVEVAEVREVGYHPGAQRLDAEIADAEGGTARLTAEYRAHCPGALDVLAAALADGPRVITGFLRRGRGALVIDPIAVLTAGGVTVPDLAPGEGDGDLAVHVPTARDRLDTALEAALTAFAEIAHRGLRHATPGVHRRIEEAAAELRRVGLTATADAATAFLAASRIGEADAMTRTWVDAQLRLITAADLR</sequence>
<feature type="compositionally biased region" description="Low complexity" evidence="2">
    <location>
        <begin position="208"/>
        <end position="223"/>
    </location>
</feature>
<protein>
    <recommendedName>
        <fullName evidence="3">SWIM-type domain-containing protein</fullName>
    </recommendedName>
</protein>
<feature type="compositionally biased region" description="Basic and acidic residues" evidence="2">
    <location>
        <begin position="189"/>
        <end position="207"/>
    </location>
</feature>
<evidence type="ECO:0000313" key="4">
    <source>
        <dbReference type="EMBL" id="GLY77518.1"/>
    </source>
</evidence>